<keyword evidence="7" id="KW-0472">Membrane</keyword>
<proteinExistence type="inferred from homology"/>
<reference evidence="10 11" key="1">
    <citation type="submission" date="2017-08" db="EMBL/GenBank/DDBJ databases">
        <title>Infants hospitalized years apart are colonized by the same room-sourced microbial strains.</title>
        <authorList>
            <person name="Brooks B."/>
            <person name="Olm M.R."/>
            <person name="Firek B.A."/>
            <person name="Baker R."/>
            <person name="Thomas B.C."/>
            <person name="Morowitz M.J."/>
            <person name="Banfield J.F."/>
        </authorList>
    </citation>
    <scope>NUCLEOTIDE SEQUENCE [LARGE SCALE GENOMIC DNA]</scope>
    <source>
        <strain evidence="10">S2_005_002_R2_29</strain>
    </source>
</reference>
<evidence type="ECO:0000256" key="6">
    <source>
        <dbReference type="ARBA" id="ARBA00023065"/>
    </source>
</evidence>
<dbReference type="GO" id="GO:0046933">
    <property type="term" value="F:proton-transporting ATP synthase activity, rotational mechanism"/>
    <property type="evidence" value="ECO:0007669"/>
    <property type="project" value="InterPro"/>
</dbReference>
<dbReference type="SUPFAM" id="SSF52943">
    <property type="entry name" value="ATP synthase (F1-ATPase), gamma subunit"/>
    <property type="match status" value="1"/>
</dbReference>
<gene>
    <name evidence="10" type="ORF">DI551_05490</name>
</gene>
<comment type="function">
    <text evidence="1">Produces ATP from ADP in the presence of a proton gradient across the membrane. The gamma chain is believed to be important in regulating ATPase activity and the flow of protons through the CF(0) complex.</text>
</comment>
<evidence type="ECO:0000256" key="7">
    <source>
        <dbReference type="ARBA" id="ARBA00023136"/>
    </source>
</evidence>
<evidence type="ECO:0000256" key="4">
    <source>
        <dbReference type="ARBA" id="ARBA00022448"/>
    </source>
</evidence>
<dbReference type="Pfam" id="PF00231">
    <property type="entry name" value="ATP-synt"/>
    <property type="match status" value="1"/>
</dbReference>
<keyword evidence="6" id="KW-0406">Ion transport</keyword>
<evidence type="ECO:0000256" key="2">
    <source>
        <dbReference type="ARBA" id="ARBA00004170"/>
    </source>
</evidence>
<comment type="caution">
    <text evidence="10">The sequence shown here is derived from an EMBL/GenBank/DDBJ whole genome shotgun (WGS) entry which is preliminary data.</text>
</comment>
<sequence>MMHLSSNFRYARAERDLKKARPFGEGVKVFFEQAAIEAPKDGKELLIAMTSDRGLCGAVHTGVARSIRNDLLARQGSTENTKIVCVGDKSRAILQRLFADKLVFVASEVSAYNRCIFRARN</sequence>
<name>A0A2W5N626_9BACT</name>
<organism evidence="10 11">
    <name type="scientific">Micavibrio aeruginosavorus</name>
    <dbReference type="NCBI Taxonomy" id="349221"/>
    <lineage>
        <taxon>Bacteria</taxon>
        <taxon>Pseudomonadati</taxon>
        <taxon>Bdellovibrionota</taxon>
        <taxon>Bdellovibrionia</taxon>
        <taxon>Bdellovibrionales</taxon>
        <taxon>Pseudobdellovibrionaceae</taxon>
        <taxon>Micavibrio</taxon>
    </lineage>
</organism>
<dbReference type="Gene3D" id="3.40.1380.10">
    <property type="match status" value="1"/>
</dbReference>
<dbReference type="EMBL" id="QFQB01000030">
    <property type="protein sequence ID" value="PZQ46205.1"/>
    <property type="molecule type" value="Genomic_DNA"/>
</dbReference>
<evidence type="ECO:0000313" key="10">
    <source>
        <dbReference type="EMBL" id="PZQ46205.1"/>
    </source>
</evidence>
<comment type="similarity">
    <text evidence="3">Belongs to the ATPase gamma chain family.</text>
</comment>
<evidence type="ECO:0000313" key="11">
    <source>
        <dbReference type="Proteomes" id="UP000249417"/>
    </source>
</evidence>
<comment type="subcellular location">
    <subcellularLocation>
        <location evidence="2">Membrane</location>
        <topology evidence="2">Peripheral membrane protein</topology>
    </subcellularLocation>
</comment>
<dbReference type="GO" id="GO:0045259">
    <property type="term" value="C:proton-transporting ATP synthase complex"/>
    <property type="evidence" value="ECO:0007669"/>
    <property type="project" value="UniProtKB-KW"/>
</dbReference>
<evidence type="ECO:0000256" key="3">
    <source>
        <dbReference type="ARBA" id="ARBA00007681"/>
    </source>
</evidence>
<evidence type="ECO:0000256" key="8">
    <source>
        <dbReference type="ARBA" id="ARBA00023196"/>
    </source>
</evidence>
<protein>
    <recommendedName>
        <fullName evidence="12">F0F1 ATP synthase subunit gamma</fullName>
    </recommendedName>
</protein>
<keyword evidence="8" id="KW-0139">CF(1)</keyword>
<evidence type="ECO:0000256" key="5">
    <source>
        <dbReference type="ARBA" id="ARBA00022781"/>
    </source>
</evidence>
<evidence type="ECO:0008006" key="12">
    <source>
        <dbReference type="Google" id="ProtNLM"/>
    </source>
</evidence>
<keyword evidence="5" id="KW-0375">Hydrogen ion transport</keyword>
<dbReference type="AlphaFoldDB" id="A0A2W5N626"/>
<keyword evidence="4" id="KW-0813">Transport</keyword>
<dbReference type="InterPro" id="IPR000131">
    <property type="entry name" value="ATP_synth_F1_gsu"/>
</dbReference>
<dbReference type="Proteomes" id="UP000249417">
    <property type="component" value="Unassembled WGS sequence"/>
</dbReference>
<evidence type="ECO:0000256" key="1">
    <source>
        <dbReference type="ARBA" id="ARBA00003456"/>
    </source>
</evidence>
<dbReference type="InterPro" id="IPR035968">
    <property type="entry name" value="ATP_synth_F1_ATPase_gsu"/>
</dbReference>
<evidence type="ECO:0000256" key="9">
    <source>
        <dbReference type="ARBA" id="ARBA00023310"/>
    </source>
</evidence>
<accession>A0A2W5N626</accession>
<keyword evidence="9" id="KW-0066">ATP synthesis</keyword>